<accession>A0ACB8CXP1</accession>
<proteinExistence type="predicted"/>
<gene>
    <name evidence="1" type="ORF">HPB49_014167</name>
</gene>
<keyword evidence="2" id="KW-1185">Reference proteome</keyword>
<comment type="caution">
    <text evidence="1">The sequence shown here is derived from an EMBL/GenBank/DDBJ whole genome shotgun (WGS) entry which is preliminary data.</text>
</comment>
<reference evidence="1" key="1">
    <citation type="submission" date="2020-05" db="EMBL/GenBank/DDBJ databases">
        <title>Large-scale comparative analyses of tick genomes elucidate their genetic diversity and vector capacities.</title>
        <authorList>
            <person name="Jia N."/>
            <person name="Wang J."/>
            <person name="Shi W."/>
            <person name="Du L."/>
            <person name="Sun Y."/>
            <person name="Zhan W."/>
            <person name="Jiang J."/>
            <person name="Wang Q."/>
            <person name="Zhang B."/>
            <person name="Ji P."/>
            <person name="Sakyi L.B."/>
            <person name="Cui X."/>
            <person name="Yuan T."/>
            <person name="Jiang B."/>
            <person name="Yang W."/>
            <person name="Lam T.T.-Y."/>
            <person name="Chang Q."/>
            <person name="Ding S."/>
            <person name="Wang X."/>
            <person name="Zhu J."/>
            <person name="Ruan X."/>
            <person name="Zhao L."/>
            <person name="Wei J."/>
            <person name="Que T."/>
            <person name="Du C."/>
            <person name="Cheng J."/>
            <person name="Dai P."/>
            <person name="Han X."/>
            <person name="Huang E."/>
            <person name="Gao Y."/>
            <person name="Liu J."/>
            <person name="Shao H."/>
            <person name="Ye R."/>
            <person name="Li L."/>
            <person name="Wei W."/>
            <person name="Wang X."/>
            <person name="Wang C."/>
            <person name="Yang T."/>
            <person name="Huo Q."/>
            <person name="Li W."/>
            <person name="Guo W."/>
            <person name="Chen H."/>
            <person name="Zhou L."/>
            <person name="Ni X."/>
            <person name="Tian J."/>
            <person name="Zhou Y."/>
            <person name="Sheng Y."/>
            <person name="Liu T."/>
            <person name="Pan Y."/>
            <person name="Xia L."/>
            <person name="Li J."/>
            <person name="Zhao F."/>
            <person name="Cao W."/>
        </authorList>
    </citation>
    <scope>NUCLEOTIDE SEQUENCE</scope>
    <source>
        <strain evidence="1">Dsil-2018</strain>
    </source>
</reference>
<organism evidence="1 2">
    <name type="scientific">Dermacentor silvarum</name>
    <name type="common">Tick</name>
    <dbReference type="NCBI Taxonomy" id="543639"/>
    <lineage>
        <taxon>Eukaryota</taxon>
        <taxon>Metazoa</taxon>
        <taxon>Ecdysozoa</taxon>
        <taxon>Arthropoda</taxon>
        <taxon>Chelicerata</taxon>
        <taxon>Arachnida</taxon>
        <taxon>Acari</taxon>
        <taxon>Parasitiformes</taxon>
        <taxon>Ixodida</taxon>
        <taxon>Ixodoidea</taxon>
        <taxon>Ixodidae</taxon>
        <taxon>Rhipicephalinae</taxon>
        <taxon>Dermacentor</taxon>
    </lineage>
</organism>
<evidence type="ECO:0000313" key="2">
    <source>
        <dbReference type="Proteomes" id="UP000821865"/>
    </source>
</evidence>
<sequence>MWWCLRRSGILVGGWFHYALLVVVLALLLRGQEAETAKGLPDRIPIGAIFMPRQEELRYAYEHAMEVHNLRDPLFGVTTHTEIVESDDPYQTSKKRLSPGKEEKRCRGQRRLDLGRGQPQIKRCATFELPAAFLDEIGNRDDRLPPGTLVRKLHAAVLTN</sequence>
<protein>
    <submittedName>
        <fullName evidence="1">Uncharacterized protein</fullName>
    </submittedName>
</protein>
<dbReference type="EMBL" id="CM023473">
    <property type="protein sequence ID" value="KAH7953924.1"/>
    <property type="molecule type" value="Genomic_DNA"/>
</dbReference>
<dbReference type="Proteomes" id="UP000821865">
    <property type="component" value="Chromosome 4"/>
</dbReference>
<name>A0ACB8CXP1_DERSI</name>
<evidence type="ECO:0000313" key="1">
    <source>
        <dbReference type="EMBL" id="KAH7953924.1"/>
    </source>
</evidence>